<feature type="domain" description="Cadherin-like" evidence="3">
    <location>
        <begin position="794"/>
        <end position="889"/>
    </location>
</feature>
<dbReference type="EMBL" id="CP001037">
    <property type="protein sequence ID" value="ACC83035.1"/>
    <property type="molecule type" value="Genomic_DNA"/>
</dbReference>
<dbReference type="Pfam" id="PF00353">
    <property type="entry name" value="HemolysinCabind"/>
    <property type="match status" value="8"/>
</dbReference>
<dbReference type="RefSeq" id="WP_012410995.1">
    <property type="nucleotide sequence ID" value="NC_010628.1"/>
</dbReference>
<dbReference type="STRING" id="63737.Npun_F4679"/>
<dbReference type="SUPFAM" id="SSF51120">
    <property type="entry name" value="beta-Roll"/>
    <property type="match status" value="6"/>
</dbReference>
<keyword evidence="2" id="KW-0964">Secreted</keyword>
<evidence type="ECO:0000256" key="2">
    <source>
        <dbReference type="ARBA" id="ARBA00022525"/>
    </source>
</evidence>
<evidence type="ECO:0000259" key="3">
    <source>
        <dbReference type="Pfam" id="PF17892"/>
    </source>
</evidence>
<name>B2IXX6_NOSP7</name>
<dbReference type="Gene3D" id="2.150.10.10">
    <property type="entry name" value="Serralysin-like metalloprotease, C-terminal"/>
    <property type="match status" value="4"/>
</dbReference>
<dbReference type="InterPro" id="IPR001343">
    <property type="entry name" value="Hemolysn_Ca-bd"/>
</dbReference>
<dbReference type="InterPro" id="IPR011049">
    <property type="entry name" value="Serralysin-like_metalloprot_C"/>
</dbReference>
<evidence type="ECO:0000313" key="5">
    <source>
        <dbReference type="Proteomes" id="UP000001191"/>
    </source>
</evidence>
<dbReference type="eggNOG" id="COG2931">
    <property type="taxonomic scope" value="Bacteria"/>
</dbReference>
<comment type="subcellular location">
    <subcellularLocation>
        <location evidence="1">Secreted</location>
    </subcellularLocation>
</comment>
<dbReference type="InterPro" id="IPR018511">
    <property type="entry name" value="Hemolysin-typ_Ca-bd_CS"/>
</dbReference>
<organism evidence="4 5">
    <name type="scientific">Nostoc punctiforme (strain ATCC 29133 / PCC 73102)</name>
    <dbReference type="NCBI Taxonomy" id="63737"/>
    <lineage>
        <taxon>Bacteria</taxon>
        <taxon>Bacillati</taxon>
        <taxon>Cyanobacteriota</taxon>
        <taxon>Cyanophyceae</taxon>
        <taxon>Nostocales</taxon>
        <taxon>Nostocaceae</taxon>
        <taxon>Nostoc</taxon>
    </lineage>
</organism>
<keyword evidence="5" id="KW-1185">Reference proteome</keyword>
<dbReference type="OrthoDB" id="472999at2"/>
<evidence type="ECO:0000256" key="1">
    <source>
        <dbReference type="ARBA" id="ARBA00004613"/>
    </source>
</evidence>
<dbReference type="KEGG" id="npu:Npun_F4679"/>
<accession>B2IXX6</accession>
<gene>
    <name evidence="4" type="ordered locus">Npun_F4679</name>
</gene>
<dbReference type="PROSITE" id="PS00330">
    <property type="entry name" value="HEMOLYSIN_CALCIUM"/>
    <property type="match status" value="17"/>
</dbReference>
<dbReference type="Pfam" id="PF17892">
    <property type="entry name" value="Cadherin_5"/>
    <property type="match status" value="1"/>
</dbReference>
<dbReference type="PANTHER" id="PTHR38340">
    <property type="entry name" value="S-LAYER PROTEIN"/>
    <property type="match status" value="1"/>
</dbReference>
<dbReference type="HOGENOM" id="CLU_240402_0_0_3"/>
<dbReference type="Proteomes" id="UP000001191">
    <property type="component" value="Chromosome"/>
</dbReference>
<dbReference type="EnsemblBacteria" id="ACC83035">
    <property type="protein sequence ID" value="ACC83035"/>
    <property type="gene ID" value="Npun_F4679"/>
</dbReference>
<dbReference type="InterPro" id="IPR041690">
    <property type="entry name" value="Cadherin_5"/>
</dbReference>
<reference evidence="5" key="1">
    <citation type="submission" date="2008-04" db="EMBL/GenBank/DDBJ databases">
        <title>Complete sequence of chromosome of Nostoc punctiforme ATCC 29133.</title>
        <authorList>
            <consortium name="US DOE Joint Genome Institute"/>
            <person name="Copeland A."/>
            <person name="Lucas S."/>
            <person name="Lapidus A."/>
            <person name="Glavina del Rio T."/>
            <person name="Dalin E."/>
            <person name="Tice H."/>
            <person name="Pitluck S."/>
            <person name="Chain P."/>
            <person name="Malfatti S."/>
            <person name="Shin M."/>
            <person name="Vergez L."/>
            <person name="Schmutz J."/>
            <person name="Larimer F."/>
            <person name="Land M."/>
            <person name="Hauser L."/>
            <person name="Kyrpides N."/>
            <person name="Kim E."/>
            <person name="Meeks J.C."/>
            <person name="Elhai J."/>
            <person name="Campbell E.L."/>
            <person name="Thiel T."/>
            <person name="Longmire J."/>
            <person name="Potts M."/>
            <person name="Atlas R."/>
        </authorList>
    </citation>
    <scope>NUCLEOTIDE SEQUENCE [LARGE SCALE GENOMIC DNA]</scope>
    <source>
        <strain evidence="5">ATCC 29133 / PCC 73102</strain>
    </source>
</reference>
<protein>
    <submittedName>
        <fullName evidence="4">Hemolysin-type calcium-binding region</fullName>
    </submittedName>
</protein>
<proteinExistence type="predicted"/>
<reference evidence="4 5" key="2">
    <citation type="journal article" date="2013" name="Plant Physiol.">
        <title>A Nostoc punctiforme Sugar Transporter Necessary to Establish a Cyanobacterium-Plant Symbiosis.</title>
        <authorList>
            <person name="Ekman M."/>
            <person name="Picossi S."/>
            <person name="Campbell E.L."/>
            <person name="Meeks J.C."/>
            <person name="Flores E."/>
        </authorList>
    </citation>
    <scope>NUCLEOTIDE SEQUENCE [LARGE SCALE GENOMIC DNA]</scope>
    <source>
        <strain evidence="5">ATCC 29133 / PCC 73102</strain>
    </source>
</reference>
<dbReference type="GO" id="GO:0005509">
    <property type="term" value="F:calcium ion binding"/>
    <property type="evidence" value="ECO:0007669"/>
    <property type="project" value="InterPro"/>
</dbReference>
<dbReference type="InterPro" id="IPR050557">
    <property type="entry name" value="RTX_toxin/Mannuronan_C5-epim"/>
</dbReference>
<sequence>MTELQVNTTTIGNQSNSKVAIDQNGNFVISWTSFDQNGVGGIYAQRYNIDGQRQGSEFLVNSTITATNQSIPTVAMDATGNFIISWTSFDEFGNSNGVYAKRYNSSGGAQGGEFQVNTGIDSNLLNSTVVMNGNGNFVISWDQFDLSNSGSNGIETYARLYNSSGVAQGSEFKVNTTHSDAQYNPTVAIAQNGSFVISWTSNLQDNIPANPSDTIDNGIYAQRYDSNGVPQGVEFKVNTQTVNDQSNSTIAIAQNGNFVIAWQSENQDGSGYGIYAQRYNSAGVAQGSEFKVNTQTVNDQINPKIAMDTTGNFVISWQSNLQDGSGYGVYAQRYNSAGVAQGSEFKVNTQTANDQSIPTVAMNGKGDFVVSWTSYGQDEQTQQSEEILNRGGIYAQVYKSGIPPTITSTSASPLAYTENANTTIDSAITVSDEDSINLASATVSITSGFVSGQDTLAFSNQNGITGSYNSSTGVLTLTGSSSVANYQTALRSITYTNSSDNPSLTPRTVSFTVNDQNVSSTALTRNINITAVNDAPVASTTNSALAYTENAITAIDSAIIVSDVDSSNLAGATVSISGGFVSAEDILAFSNQNGITGSYNSSTGVLTLTGNATVANYQTALRSITYSNSSNNPSLTPRTVSFIVNDGAANSTAVTRNINITVVNDAPIATATNSALAYIENAITVIDSAITVSDVDSANLSSATVNISSGFVSTQDILAFTNQNGITGSYNSSTGILTLSGSSSVANYQTALRSITYTNSSDNPTLTPRTISFIVNDGTANSTAVTRNINITAVNDAPVAVNDSITTNKNTPIIINATTLLSNDTDVDVSDVLSITGFTQPSQGSLVNNNNGTYTYTPVQNYYGSDSFTYTISDGQGGSSNATVNLTINQFNLINGTSGAETLNGTVNMDIILGLLGNDTLNGLGDNDTLDGGDGNDFLDGGTGNDSLIGGKGNDTYTVDTIGDTIVESASAGTDLVKSSVSWVLGNNLENLTLTGTDAINGTGNSLNNILTGNTGANILSGEGGNDTLLGGAGNDTLLGGAGNDTLDGGLGADSLNGGVGNDIYTVDNIGDIIIEGLNAGTDLVNSSVSFVLADNVENLTLTGTGAIDGTGNILNNILIGNTGANKLSGGDGNDSLFGSSGNDTLLGGAGNDTLDGGLGADSLNGGAGNDIYTVDNVSDIIVEGLDAGIDLVKSSVSFVLTDNVENLTLTGTGAIDGTGNILNNILIGNTGANKLSGGDGNDSLFGSSGNDSLLGGAGDDTLDGGVGIDTLNGGAGNDIYTVDSLSDMITEGLNAGIDLVKSAVSWTLGENFENLTLTGSGAITATGNSLDNILIGSTGANTLTGGDGNDSLFGSSGNDSLLGGVGDDTLDGGLGADNLNGGVGNDIYTVDSVSDIIVESLNAGTDLVNSSVSWTLADNFENLTLIGTGAITATGNGLNNILIGNTGANTLSGGDGNDNLFGNSGNDSLLGGVGNDSLFGGIGKDTLTGGAGQDSLYLTDTRTGGYDTITDFTVGDDTIFISKAEFGLGQAQDTTLDSGLFRLGTIATTASDRFIYNQSTGNLYFDKDGLGGTTQVQIAQLSNNAQLSSANITVIA</sequence>
<dbReference type="PANTHER" id="PTHR38340:SF1">
    <property type="entry name" value="S-LAYER PROTEIN"/>
    <property type="match status" value="1"/>
</dbReference>
<dbReference type="GO" id="GO:0005576">
    <property type="term" value="C:extracellular region"/>
    <property type="evidence" value="ECO:0007669"/>
    <property type="project" value="UniProtKB-SubCell"/>
</dbReference>
<evidence type="ECO:0000313" key="4">
    <source>
        <dbReference type="EMBL" id="ACC83035.1"/>
    </source>
</evidence>
<dbReference type="PRINTS" id="PR00313">
    <property type="entry name" value="CABNDNGRPT"/>
</dbReference>
<dbReference type="Gene3D" id="2.60.40.3440">
    <property type="match status" value="1"/>
</dbReference>